<accession>A0A1H3M516</accession>
<gene>
    <name evidence="2" type="ORF">SAMN05444340_11599</name>
</gene>
<dbReference type="RefSeq" id="WP_089884796.1">
    <property type="nucleotide sequence ID" value="NZ_FNPF01000015.1"/>
</dbReference>
<evidence type="ECO:0000256" key="1">
    <source>
        <dbReference type="SAM" id="Phobius"/>
    </source>
</evidence>
<dbReference type="EMBL" id="FNPF01000015">
    <property type="protein sequence ID" value="SDY71328.1"/>
    <property type="molecule type" value="Genomic_DNA"/>
</dbReference>
<dbReference type="Proteomes" id="UP000199286">
    <property type="component" value="Unassembled WGS sequence"/>
</dbReference>
<evidence type="ECO:0000313" key="3">
    <source>
        <dbReference type="Proteomes" id="UP000199286"/>
    </source>
</evidence>
<keyword evidence="1" id="KW-0472">Membrane</keyword>
<name>A0A1H3M516_9RHOB</name>
<dbReference type="OrthoDB" id="65069at2"/>
<dbReference type="AlphaFoldDB" id="A0A1H3M516"/>
<reference evidence="2 3" key="1">
    <citation type="submission" date="2016-10" db="EMBL/GenBank/DDBJ databases">
        <authorList>
            <person name="de Groot N.N."/>
        </authorList>
    </citation>
    <scope>NUCLEOTIDE SEQUENCE [LARGE SCALE GENOMIC DNA]</scope>
    <source>
        <strain evidence="2 3">DSM 26880</strain>
    </source>
</reference>
<keyword evidence="1" id="KW-1133">Transmembrane helix</keyword>
<sequence>MVLVVGSAMVAVDYAQASKPPFDWSAICLTLCRHRVLDVTKNCSAAGDPMFYHHVPLSHGILVLTVVMLLHWAMSVLTDRSERAEDVLEGEPVLVVENGAVVESAVGVGSMSRRS</sequence>
<evidence type="ECO:0000313" key="2">
    <source>
        <dbReference type="EMBL" id="SDY71328.1"/>
    </source>
</evidence>
<organism evidence="2 3">
    <name type="scientific">Citreimonas salinaria</name>
    <dbReference type="NCBI Taxonomy" id="321339"/>
    <lineage>
        <taxon>Bacteria</taxon>
        <taxon>Pseudomonadati</taxon>
        <taxon>Pseudomonadota</taxon>
        <taxon>Alphaproteobacteria</taxon>
        <taxon>Rhodobacterales</taxon>
        <taxon>Roseobacteraceae</taxon>
        <taxon>Citreimonas</taxon>
    </lineage>
</organism>
<proteinExistence type="predicted"/>
<feature type="transmembrane region" description="Helical" evidence="1">
    <location>
        <begin position="57"/>
        <end position="77"/>
    </location>
</feature>
<protein>
    <submittedName>
        <fullName evidence="2">Uncharacterized protein</fullName>
    </submittedName>
</protein>
<keyword evidence="1" id="KW-0812">Transmembrane</keyword>
<keyword evidence="3" id="KW-1185">Reference proteome</keyword>